<name>A0A7J7JG90_BUGNE</name>
<dbReference type="AlphaFoldDB" id="A0A7J7JG90"/>
<evidence type="ECO:0000313" key="2">
    <source>
        <dbReference type="EMBL" id="KAF6025329.1"/>
    </source>
</evidence>
<evidence type="ECO:0000313" key="3">
    <source>
        <dbReference type="Proteomes" id="UP000593567"/>
    </source>
</evidence>
<dbReference type="PANTHER" id="PTHR11158">
    <property type="entry name" value="MSF1/PX19 RELATED"/>
    <property type="match status" value="1"/>
</dbReference>
<dbReference type="GO" id="GO:0005758">
    <property type="term" value="C:mitochondrial intermembrane space"/>
    <property type="evidence" value="ECO:0007669"/>
    <property type="project" value="InterPro"/>
</dbReference>
<sequence length="143" mass="15649">MVFAILGAHYAGTDATCFGSEVSLVDPKSKTLELRTTNLTLHDYLSIDETLVYSPHPSNKNHTLLKQEASINVKGLPLSGYLEGVVVGNIDNNAGKGRQAMEWAISNIKSEMEELAKTAQTVSLTAQKELTKTMQFIDTEPYC</sequence>
<dbReference type="Proteomes" id="UP000593567">
    <property type="component" value="Unassembled WGS sequence"/>
</dbReference>
<protein>
    <submittedName>
        <fullName evidence="2">SLMO2</fullName>
    </submittedName>
</protein>
<keyword evidence="3" id="KW-1185">Reference proteome</keyword>
<dbReference type="InterPro" id="IPR037365">
    <property type="entry name" value="Slowmo/Ups"/>
</dbReference>
<dbReference type="EMBL" id="VXIV02002473">
    <property type="protein sequence ID" value="KAF6025329.1"/>
    <property type="molecule type" value="Genomic_DNA"/>
</dbReference>
<feature type="domain" description="PRELI/MSF1" evidence="1">
    <location>
        <begin position="1"/>
        <end position="113"/>
    </location>
</feature>
<dbReference type="Pfam" id="PF04707">
    <property type="entry name" value="PRELI"/>
    <property type="match status" value="1"/>
</dbReference>
<gene>
    <name evidence="2" type="ORF">EB796_016364</name>
</gene>
<reference evidence="2" key="1">
    <citation type="submission" date="2020-06" db="EMBL/GenBank/DDBJ databases">
        <title>Draft genome of Bugula neritina, a colonial animal packing powerful symbionts and potential medicines.</title>
        <authorList>
            <person name="Rayko M."/>
        </authorList>
    </citation>
    <scope>NUCLEOTIDE SEQUENCE [LARGE SCALE GENOMIC DNA]</scope>
    <source>
        <strain evidence="2">Kwan_BN1</strain>
    </source>
</reference>
<dbReference type="InterPro" id="IPR006797">
    <property type="entry name" value="PRELI/MSF1_dom"/>
</dbReference>
<organism evidence="2 3">
    <name type="scientific">Bugula neritina</name>
    <name type="common">Brown bryozoan</name>
    <name type="synonym">Sertularia neritina</name>
    <dbReference type="NCBI Taxonomy" id="10212"/>
    <lineage>
        <taxon>Eukaryota</taxon>
        <taxon>Metazoa</taxon>
        <taxon>Spiralia</taxon>
        <taxon>Lophotrochozoa</taxon>
        <taxon>Bryozoa</taxon>
        <taxon>Gymnolaemata</taxon>
        <taxon>Cheilostomatida</taxon>
        <taxon>Flustrina</taxon>
        <taxon>Buguloidea</taxon>
        <taxon>Bugulidae</taxon>
        <taxon>Bugula</taxon>
    </lineage>
</organism>
<evidence type="ECO:0000259" key="1">
    <source>
        <dbReference type="PROSITE" id="PS50904"/>
    </source>
</evidence>
<accession>A0A7J7JG90</accession>
<proteinExistence type="predicted"/>
<dbReference type="PROSITE" id="PS50904">
    <property type="entry name" value="PRELI_MSF1"/>
    <property type="match status" value="1"/>
</dbReference>
<comment type="caution">
    <text evidence="2">The sequence shown here is derived from an EMBL/GenBank/DDBJ whole genome shotgun (WGS) entry which is preliminary data.</text>
</comment>
<dbReference type="OrthoDB" id="407630at2759"/>